<keyword evidence="2 5" id="KW-0274">FAD</keyword>
<dbReference type="RefSeq" id="WP_101780459.1">
    <property type="nucleotide sequence ID" value="NZ_CP025543.1"/>
</dbReference>
<feature type="binding site" evidence="5">
    <location>
        <position position="40"/>
    </location>
    <ligand>
        <name>FAD</name>
        <dbReference type="ChEBI" id="CHEBI:57692"/>
    </ligand>
</feature>
<evidence type="ECO:0000256" key="3">
    <source>
        <dbReference type="ARBA" id="ARBA00022857"/>
    </source>
</evidence>
<protein>
    <recommendedName>
        <fullName evidence="5">Ferredoxin--NADP reductase</fullName>
        <shortName evidence="5">FNR</shortName>
        <shortName evidence="5">Fd-NADP(+) reductase</shortName>
        <ecNumber evidence="5">1.18.1.2</ecNumber>
    </recommendedName>
</protein>
<evidence type="ECO:0000313" key="8">
    <source>
        <dbReference type="Proteomes" id="UP000234790"/>
    </source>
</evidence>
<dbReference type="SUPFAM" id="SSF51905">
    <property type="entry name" value="FAD/NAD(P)-binding domain"/>
    <property type="match status" value="1"/>
</dbReference>
<feature type="binding site" evidence="5">
    <location>
        <position position="287"/>
    </location>
    <ligand>
        <name>FAD</name>
        <dbReference type="ChEBI" id="CHEBI:57692"/>
    </ligand>
</feature>
<sequence length="326" mass="37189">MVKDILIIGCGAAGLYAWKMAADLKLNGDVVESRETYGGQVTTYYPEKYIYNFPAISKIQGQEAMDMMYESIKKETDDILVSYNTYVTGIKIIKPENENDINWFEVKFSNKKIQQYKRILFTDGMGIFKPIQLVDKLYENIFYSVTNIKAFKDQNVLIFGGGDSSLDWANELNGIAKSVSIIHRREEFRAKPASIEEAKNNNANFLTCYNFVEITQEDGELAKKLKIVGVESNEELELEFDSVIVQFGSTIEKEKFENLDLKINKLNRFEVDSKMETSVKGIFAAGDCCVYDTKIRNLVSSVYESMQAVVNIEKIIKDRKVVNNGW</sequence>
<dbReference type="InterPro" id="IPR022890">
    <property type="entry name" value="Fd--NADP_Rdtase_type_2"/>
</dbReference>
<evidence type="ECO:0000259" key="6">
    <source>
        <dbReference type="Pfam" id="PF07992"/>
    </source>
</evidence>
<evidence type="ECO:0000313" key="7">
    <source>
        <dbReference type="EMBL" id="AUM62407.1"/>
    </source>
</evidence>
<dbReference type="OrthoDB" id="9806179at2"/>
<keyword evidence="1 5" id="KW-0285">Flavoprotein</keyword>
<dbReference type="PANTHER" id="PTHR48105">
    <property type="entry name" value="THIOREDOXIN REDUCTASE 1-RELATED-RELATED"/>
    <property type="match status" value="1"/>
</dbReference>
<dbReference type="Proteomes" id="UP000234790">
    <property type="component" value="Chromosome"/>
</dbReference>
<keyword evidence="8" id="KW-1185">Reference proteome</keyword>
<dbReference type="EC" id="1.18.1.2" evidence="5"/>
<evidence type="ECO:0000256" key="2">
    <source>
        <dbReference type="ARBA" id="ARBA00022827"/>
    </source>
</evidence>
<dbReference type="Pfam" id="PF07992">
    <property type="entry name" value="Pyr_redox_2"/>
    <property type="match status" value="1"/>
</dbReference>
<dbReference type="InterPro" id="IPR036188">
    <property type="entry name" value="FAD/NAD-bd_sf"/>
</dbReference>
<dbReference type="KEGG" id="smoo:SMONO_v1c01560"/>
<dbReference type="PRINTS" id="PR00469">
    <property type="entry name" value="PNDRDTASEII"/>
</dbReference>
<comment type="caution">
    <text evidence="5">Lacks conserved residue(s) required for the propagation of feature annotation.</text>
</comment>
<keyword evidence="3 5" id="KW-0521">NADP</keyword>
<accession>A0A2K9LTN8</accession>
<reference evidence="7 8" key="1">
    <citation type="submission" date="2017-12" db="EMBL/GenBank/DDBJ databases">
        <title>Complete genome sequence of Spiroplasma monobiae MQ-1 (ATCC 33825).</title>
        <authorList>
            <person name="Tsai Y.-M."/>
            <person name="Lo W.-S."/>
            <person name="Wu P.-S."/>
            <person name="Cho S.-T."/>
            <person name="Kuo C.-H."/>
        </authorList>
    </citation>
    <scope>NUCLEOTIDE SEQUENCE [LARGE SCALE GENOMIC DNA]</scope>
    <source>
        <strain evidence="7 8">MQ-1</strain>
    </source>
</reference>
<dbReference type="GO" id="GO:0050661">
    <property type="term" value="F:NADP binding"/>
    <property type="evidence" value="ECO:0007669"/>
    <property type="project" value="UniProtKB-UniRule"/>
</dbReference>
<dbReference type="PRINTS" id="PR00368">
    <property type="entry name" value="FADPNR"/>
</dbReference>
<dbReference type="GO" id="GO:0004324">
    <property type="term" value="F:ferredoxin-NADP+ reductase activity"/>
    <property type="evidence" value="ECO:0007669"/>
    <property type="project" value="UniProtKB-UniRule"/>
</dbReference>
<evidence type="ECO:0000256" key="5">
    <source>
        <dbReference type="HAMAP-Rule" id="MF_01685"/>
    </source>
</evidence>
<proteinExistence type="inferred from homology"/>
<name>A0A2K9LTN8_SPISQ</name>
<gene>
    <name evidence="7" type="primary">fnr</name>
    <name evidence="7" type="ORF">SMONO_v1c01560</name>
</gene>
<dbReference type="Gene3D" id="3.50.50.60">
    <property type="entry name" value="FAD/NAD(P)-binding domain"/>
    <property type="match status" value="2"/>
</dbReference>
<feature type="binding site" evidence="5">
    <location>
        <position position="32"/>
    </location>
    <ligand>
        <name>FAD</name>
        <dbReference type="ChEBI" id="CHEBI:57692"/>
    </ligand>
</feature>
<organism evidence="7 8">
    <name type="scientific">Spiroplasma monobiae MQ-1</name>
    <dbReference type="NCBI Taxonomy" id="1336748"/>
    <lineage>
        <taxon>Bacteria</taxon>
        <taxon>Bacillati</taxon>
        <taxon>Mycoplasmatota</taxon>
        <taxon>Mollicutes</taxon>
        <taxon>Entomoplasmatales</taxon>
        <taxon>Spiroplasmataceae</taxon>
        <taxon>Spiroplasma</taxon>
    </lineage>
</organism>
<comment type="similarity">
    <text evidence="5">Belongs to the ferredoxin--NADP reductase type 2 family.</text>
</comment>
<feature type="domain" description="FAD/NAD(P)-binding" evidence="6">
    <location>
        <begin position="3"/>
        <end position="298"/>
    </location>
</feature>
<dbReference type="EMBL" id="CP025543">
    <property type="protein sequence ID" value="AUM62407.1"/>
    <property type="molecule type" value="Genomic_DNA"/>
</dbReference>
<dbReference type="HAMAP" id="MF_01685">
    <property type="entry name" value="FENR2"/>
    <property type="match status" value="1"/>
</dbReference>
<comment type="subunit">
    <text evidence="5">Homodimer.</text>
</comment>
<comment type="cofactor">
    <cofactor evidence="5">
        <name>FAD</name>
        <dbReference type="ChEBI" id="CHEBI:57692"/>
    </cofactor>
    <text evidence="5">Binds 1 FAD per subunit.</text>
</comment>
<dbReference type="AlphaFoldDB" id="A0A2K9LTN8"/>
<dbReference type="InterPro" id="IPR023753">
    <property type="entry name" value="FAD/NAD-binding_dom"/>
</dbReference>
<comment type="catalytic activity">
    <reaction evidence="5">
        <text>2 reduced [2Fe-2S]-[ferredoxin] + NADP(+) + H(+) = 2 oxidized [2Fe-2S]-[ferredoxin] + NADPH</text>
        <dbReference type="Rhea" id="RHEA:20125"/>
        <dbReference type="Rhea" id="RHEA-COMP:10000"/>
        <dbReference type="Rhea" id="RHEA-COMP:10001"/>
        <dbReference type="ChEBI" id="CHEBI:15378"/>
        <dbReference type="ChEBI" id="CHEBI:33737"/>
        <dbReference type="ChEBI" id="CHEBI:33738"/>
        <dbReference type="ChEBI" id="CHEBI:57783"/>
        <dbReference type="ChEBI" id="CHEBI:58349"/>
        <dbReference type="EC" id="1.18.1.2"/>
    </reaction>
</comment>
<feature type="binding site" evidence="5">
    <location>
        <position position="128"/>
    </location>
    <ligand>
        <name>FAD</name>
        <dbReference type="ChEBI" id="CHEBI:57692"/>
    </ligand>
</feature>
<dbReference type="GO" id="GO:0050660">
    <property type="term" value="F:flavin adenine dinucleotide binding"/>
    <property type="evidence" value="ECO:0007669"/>
    <property type="project" value="UniProtKB-UniRule"/>
</dbReference>
<evidence type="ECO:0000256" key="1">
    <source>
        <dbReference type="ARBA" id="ARBA00022630"/>
    </source>
</evidence>
<dbReference type="InterPro" id="IPR050097">
    <property type="entry name" value="Ferredoxin-NADP_redctase_2"/>
</dbReference>
<evidence type="ECO:0000256" key="4">
    <source>
        <dbReference type="ARBA" id="ARBA00023002"/>
    </source>
</evidence>
<feature type="binding site" evidence="5">
    <location>
        <position position="45"/>
    </location>
    <ligand>
        <name>FAD</name>
        <dbReference type="ChEBI" id="CHEBI:57692"/>
    </ligand>
</feature>
<feature type="binding site" evidence="5">
    <location>
        <position position="87"/>
    </location>
    <ligand>
        <name>FAD</name>
        <dbReference type="ChEBI" id="CHEBI:57692"/>
    </ligand>
</feature>
<keyword evidence="4 5" id="KW-0560">Oxidoreductase</keyword>